<keyword evidence="2" id="KW-0472">Membrane</keyword>
<evidence type="ECO:0000259" key="3">
    <source>
        <dbReference type="Pfam" id="PF20152"/>
    </source>
</evidence>
<feature type="compositionally biased region" description="Basic and acidic residues" evidence="1">
    <location>
        <begin position="181"/>
        <end position="194"/>
    </location>
</feature>
<feature type="transmembrane region" description="Helical" evidence="2">
    <location>
        <begin position="6"/>
        <end position="30"/>
    </location>
</feature>
<protein>
    <recommendedName>
        <fullName evidence="3">DUF6534 domain-containing protein</fullName>
    </recommendedName>
</protein>
<keyword evidence="5" id="KW-1185">Reference proteome</keyword>
<dbReference type="GeneID" id="36324362"/>
<dbReference type="OrthoDB" id="3263055at2759"/>
<reference evidence="4 5" key="1">
    <citation type="submission" date="2017-04" db="EMBL/GenBank/DDBJ databases">
        <title>Genome Sequence of the Model Brown-Rot Fungus Postia placenta SB12.</title>
        <authorList>
            <consortium name="DOE Joint Genome Institute"/>
            <person name="Gaskell J."/>
            <person name="Kersten P."/>
            <person name="Larrondo L.F."/>
            <person name="Canessa P."/>
            <person name="Martinez D."/>
            <person name="Hibbett D."/>
            <person name="Schmoll M."/>
            <person name="Kubicek C.P."/>
            <person name="Martinez A.T."/>
            <person name="Yadav J."/>
            <person name="Master E."/>
            <person name="Magnuson J.K."/>
            <person name="James T."/>
            <person name="Yaver D."/>
            <person name="Berka R."/>
            <person name="Labutti K."/>
            <person name="Lipzen A."/>
            <person name="Aerts A."/>
            <person name="Barry K."/>
            <person name="Henrissat B."/>
            <person name="Blanchette R."/>
            <person name="Grigoriev I."/>
            <person name="Cullen D."/>
        </authorList>
    </citation>
    <scope>NUCLEOTIDE SEQUENCE [LARGE SCALE GENOMIC DNA]</scope>
    <source>
        <strain evidence="4 5">MAD-698-R-SB12</strain>
    </source>
</reference>
<evidence type="ECO:0000313" key="4">
    <source>
        <dbReference type="EMBL" id="OSX60582.1"/>
    </source>
</evidence>
<feature type="transmembrane region" description="Helical" evidence="2">
    <location>
        <begin position="74"/>
        <end position="100"/>
    </location>
</feature>
<name>A0A1X6MWG8_9APHY</name>
<evidence type="ECO:0000313" key="5">
    <source>
        <dbReference type="Proteomes" id="UP000194127"/>
    </source>
</evidence>
<sequence length="227" mass="25364">MVLNDVLWSLIVQVALVLLYTTNLELLYWFWENLVRLWASTLFDLYTLLRLRTFDELNALKVGDVVLSLLNMEFYGLAFAGALDVSGDLLIAITLSVLLHGSRTGYRRSDGLINKLIAVLPTAFIYVAFFFLMGRLHTNSLLATLNARKILRVRTVGDDVLSLSLQDLQGSDTLPSGRRNRIPERSPLDIDDTKSQSQERLVSQVRPVPRLGTLGSALAPSRSMMGP</sequence>
<keyword evidence="2" id="KW-1133">Transmembrane helix</keyword>
<feature type="domain" description="DUF6534" evidence="3">
    <location>
        <begin position="87"/>
        <end position="149"/>
    </location>
</feature>
<evidence type="ECO:0000256" key="2">
    <source>
        <dbReference type="SAM" id="Phobius"/>
    </source>
</evidence>
<dbReference type="Proteomes" id="UP000194127">
    <property type="component" value="Unassembled WGS sequence"/>
</dbReference>
<dbReference type="EMBL" id="KZ110600">
    <property type="protein sequence ID" value="OSX60582.1"/>
    <property type="molecule type" value="Genomic_DNA"/>
</dbReference>
<dbReference type="RefSeq" id="XP_024337376.1">
    <property type="nucleotide sequence ID" value="XM_024479412.1"/>
</dbReference>
<feature type="region of interest" description="Disordered" evidence="1">
    <location>
        <begin position="172"/>
        <end position="207"/>
    </location>
</feature>
<dbReference type="AlphaFoldDB" id="A0A1X6MWG8"/>
<dbReference type="STRING" id="670580.A0A1X6MWG8"/>
<proteinExistence type="predicted"/>
<gene>
    <name evidence="4" type="ORF">POSPLADRAFT_1047992</name>
</gene>
<evidence type="ECO:0000256" key="1">
    <source>
        <dbReference type="SAM" id="MobiDB-lite"/>
    </source>
</evidence>
<keyword evidence="2" id="KW-0812">Transmembrane</keyword>
<dbReference type="Pfam" id="PF20152">
    <property type="entry name" value="DUF6534"/>
    <property type="match status" value="1"/>
</dbReference>
<feature type="transmembrane region" description="Helical" evidence="2">
    <location>
        <begin position="112"/>
        <end position="133"/>
    </location>
</feature>
<dbReference type="InterPro" id="IPR045339">
    <property type="entry name" value="DUF6534"/>
</dbReference>
<organism evidence="4 5">
    <name type="scientific">Postia placenta MAD-698-R-SB12</name>
    <dbReference type="NCBI Taxonomy" id="670580"/>
    <lineage>
        <taxon>Eukaryota</taxon>
        <taxon>Fungi</taxon>
        <taxon>Dikarya</taxon>
        <taxon>Basidiomycota</taxon>
        <taxon>Agaricomycotina</taxon>
        <taxon>Agaricomycetes</taxon>
        <taxon>Polyporales</taxon>
        <taxon>Adustoporiaceae</taxon>
        <taxon>Rhodonia</taxon>
    </lineage>
</organism>
<accession>A0A1X6MWG8</accession>